<feature type="transmembrane region" description="Helical" evidence="2">
    <location>
        <begin position="221"/>
        <end position="241"/>
    </location>
</feature>
<feature type="transmembrane region" description="Helical" evidence="2">
    <location>
        <begin position="261"/>
        <end position="281"/>
    </location>
</feature>
<feature type="region of interest" description="Disordered" evidence="1">
    <location>
        <begin position="1"/>
        <end position="22"/>
    </location>
</feature>
<sequence>MTTPNDPYNSANPRPFNDDDILEPIVENTERLQPEYMPEQVAGESVEIDEDLTIGTDAPDFGETLAAHTEDTPDFDEPSAQHDQENNLPQTDTTHWGAPKYVNDANYSANEFADVEPREDLVDPDLPAQPRDRQMVANETPSNPNPTLGGYLNETEHSEKPNTETGVAMGVVAPAVPASPNRTSVMPAGEEEPNFAPPREEWSADPGDITEIPDEPKGRGWIHTGSFFLTLLLIPLAWYLISDAGARLYLVENNPWDAQTFAFFPFIELLGGLVVLAMLWLTARASSLGAQFWGGLVTIAGMVALIVPSLGHHAVTWLDAHIGHYNDFTGNVVHHIELDLGTGRVVILGFLLFMTGVATHAARRRGATRAIAQTRREFLLNTASTPTTTPDETK</sequence>
<evidence type="ECO:0000313" key="4">
    <source>
        <dbReference type="Proteomes" id="UP001056109"/>
    </source>
</evidence>
<feature type="region of interest" description="Disordered" evidence="1">
    <location>
        <begin position="48"/>
        <end position="101"/>
    </location>
</feature>
<organism evidence="3 4">
    <name type="scientific">Arcanobacterium pinnipediorum</name>
    <dbReference type="NCBI Taxonomy" id="1503041"/>
    <lineage>
        <taxon>Bacteria</taxon>
        <taxon>Bacillati</taxon>
        <taxon>Actinomycetota</taxon>
        <taxon>Actinomycetes</taxon>
        <taxon>Actinomycetales</taxon>
        <taxon>Actinomycetaceae</taxon>
        <taxon>Arcanobacterium</taxon>
    </lineage>
</organism>
<reference evidence="3" key="1">
    <citation type="submission" date="2022-06" db="EMBL/GenBank/DDBJ databases">
        <title>Complete Genome Sequence of Arcanobacterium pinnipediorum strain DSM 28752 isolated from a harbour seal.</title>
        <authorList>
            <person name="Borowiak M."/>
            <person name="Kreitlow A."/>
            <person name="Alssahen M."/>
            <person name="Malorny B."/>
            <person name="Laemmler C."/>
            <person name="Prenger-Berninghoff E."/>
            <person name="Siebert U."/>
            <person name="Ploetz M."/>
            <person name="Abdulmawjood A."/>
        </authorList>
    </citation>
    <scope>NUCLEOTIDE SEQUENCE</scope>
    <source>
        <strain evidence="3">DSM 28752</strain>
    </source>
</reference>
<keyword evidence="2" id="KW-1133">Transmembrane helix</keyword>
<name>A0ABY5AHI1_9ACTO</name>
<keyword evidence="2" id="KW-0812">Transmembrane</keyword>
<evidence type="ECO:0000256" key="2">
    <source>
        <dbReference type="SAM" id="Phobius"/>
    </source>
</evidence>
<feature type="compositionally biased region" description="Polar residues" evidence="1">
    <location>
        <begin position="137"/>
        <end position="146"/>
    </location>
</feature>
<keyword evidence="2" id="KW-0472">Membrane</keyword>
<dbReference type="Proteomes" id="UP001056109">
    <property type="component" value="Chromosome"/>
</dbReference>
<feature type="compositionally biased region" description="Polar residues" evidence="1">
    <location>
        <begin position="1"/>
        <end position="12"/>
    </location>
</feature>
<protein>
    <submittedName>
        <fullName evidence="3">DUF2157 domain-containing protein</fullName>
    </submittedName>
</protein>
<proteinExistence type="predicted"/>
<gene>
    <name evidence="3" type="ORF">NG665_08070</name>
</gene>
<evidence type="ECO:0000313" key="3">
    <source>
        <dbReference type="EMBL" id="USR79317.1"/>
    </source>
</evidence>
<evidence type="ECO:0000256" key="1">
    <source>
        <dbReference type="SAM" id="MobiDB-lite"/>
    </source>
</evidence>
<feature type="region of interest" description="Disordered" evidence="1">
    <location>
        <begin position="178"/>
        <end position="206"/>
    </location>
</feature>
<feature type="transmembrane region" description="Helical" evidence="2">
    <location>
        <begin position="293"/>
        <end position="311"/>
    </location>
</feature>
<keyword evidence="4" id="KW-1185">Reference proteome</keyword>
<feature type="transmembrane region" description="Helical" evidence="2">
    <location>
        <begin position="345"/>
        <end position="362"/>
    </location>
</feature>
<dbReference type="RefSeq" id="WP_252673191.1">
    <property type="nucleotide sequence ID" value="NZ_CP099547.1"/>
</dbReference>
<feature type="region of interest" description="Disordered" evidence="1">
    <location>
        <begin position="114"/>
        <end position="150"/>
    </location>
</feature>
<dbReference type="EMBL" id="CP099547">
    <property type="protein sequence ID" value="USR79317.1"/>
    <property type="molecule type" value="Genomic_DNA"/>
</dbReference>
<accession>A0ABY5AHI1</accession>